<evidence type="ECO:0000259" key="2">
    <source>
        <dbReference type="Pfam" id="PF02591"/>
    </source>
</evidence>
<dbReference type="OrthoDB" id="9795058at2"/>
<dbReference type="PANTHER" id="PTHR39082">
    <property type="entry name" value="PHOSPHOLIPASE C-BETA-2-RELATED"/>
    <property type="match status" value="1"/>
</dbReference>
<feature type="coiled-coil region" evidence="1">
    <location>
        <begin position="50"/>
        <end position="114"/>
    </location>
</feature>
<dbReference type="AlphaFoldDB" id="A0A1W2B8J9"/>
<reference evidence="4 5" key="1">
    <citation type="submission" date="2017-04" db="EMBL/GenBank/DDBJ databases">
        <authorList>
            <person name="Afonso C.L."/>
            <person name="Miller P.J."/>
            <person name="Scott M.A."/>
            <person name="Spackman E."/>
            <person name="Goraichik I."/>
            <person name="Dimitrov K.M."/>
            <person name="Suarez D.L."/>
            <person name="Swayne D.E."/>
        </authorList>
    </citation>
    <scope>NUCLEOTIDE SEQUENCE [LARGE SCALE GENOMIC DNA]</scope>
    <source>
        <strain evidence="4 5">DSM 3385</strain>
    </source>
</reference>
<dbReference type="Pfam" id="PF02591">
    <property type="entry name" value="Zn_ribbon_9"/>
    <property type="match status" value="1"/>
</dbReference>
<sequence>MAAITKNEMDVLIRLQKAETETVRILSYLESIDKEKDALESKLTTFVRALDRKKNTLDAVSKEIKDIEIEIQTTDDRIQKSNDTLRQVKTDKEYQVLQREIDNNKKRLETLESELLKKFEDKDIQEKIVQEQMVDVEQATAKIRSDQAAIDKKCEDDRELLETYKLQREDIGASLSPEFLRVFNEISDASGGLAVVEVKKEVCRGCFMNIPPQLYIEVQRGKDLILCPQCNRILYFNDADEAE</sequence>
<dbReference type="Gene3D" id="1.10.287.1490">
    <property type="match status" value="1"/>
</dbReference>
<organism evidence="4 5">
    <name type="scientific">Desulfocicer vacuolatum DSM 3385</name>
    <dbReference type="NCBI Taxonomy" id="1121400"/>
    <lineage>
        <taxon>Bacteria</taxon>
        <taxon>Pseudomonadati</taxon>
        <taxon>Thermodesulfobacteriota</taxon>
        <taxon>Desulfobacteria</taxon>
        <taxon>Desulfobacterales</taxon>
        <taxon>Desulfobacteraceae</taxon>
        <taxon>Desulfocicer</taxon>
    </lineage>
</organism>
<dbReference type="STRING" id="1121400.SAMN02746065_10764"/>
<feature type="domain" description="C4-type zinc ribbon" evidence="2">
    <location>
        <begin position="202"/>
        <end position="234"/>
    </location>
</feature>
<dbReference type="RefSeq" id="WP_084068289.1">
    <property type="nucleotide sequence ID" value="NZ_FWXY01000007.1"/>
</dbReference>
<proteinExistence type="predicted"/>
<evidence type="ECO:0000313" key="4">
    <source>
        <dbReference type="EMBL" id="SMC69012.1"/>
    </source>
</evidence>
<protein>
    <submittedName>
        <fullName evidence="4">Uncharacterized protein</fullName>
    </submittedName>
</protein>
<accession>A0A1W2B8J9</accession>
<keyword evidence="1" id="KW-0175">Coiled coil</keyword>
<feature type="domain" description="CT398-like coiled coil hairpin" evidence="3">
    <location>
        <begin position="34"/>
        <end position="189"/>
    </location>
</feature>
<gene>
    <name evidence="4" type="ORF">SAMN02746065_10764</name>
</gene>
<dbReference type="PANTHER" id="PTHR39082:SF1">
    <property type="entry name" value="SCAVENGER RECEPTOR CLASS A MEMBER 3"/>
    <property type="match status" value="1"/>
</dbReference>
<dbReference type="InterPro" id="IPR052376">
    <property type="entry name" value="Oxidative_Scav/Glycosyltrans"/>
</dbReference>
<evidence type="ECO:0000313" key="5">
    <source>
        <dbReference type="Proteomes" id="UP000192418"/>
    </source>
</evidence>
<keyword evidence="5" id="KW-1185">Reference proteome</keyword>
<evidence type="ECO:0000256" key="1">
    <source>
        <dbReference type="SAM" id="Coils"/>
    </source>
</evidence>
<dbReference type="InterPro" id="IPR056003">
    <property type="entry name" value="CT398_CC_hairpin"/>
</dbReference>
<dbReference type="Pfam" id="PF24481">
    <property type="entry name" value="CT398_CC"/>
    <property type="match status" value="1"/>
</dbReference>
<dbReference type="Proteomes" id="UP000192418">
    <property type="component" value="Unassembled WGS sequence"/>
</dbReference>
<dbReference type="InterPro" id="IPR003743">
    <property type="entry name" value="Zf-RING_7"/>
</dbReference>
<dbReference type="EMBL" id="FWXY01000007">
    <property type="protein sequence ID" value="SMC69012.1"/>
    <property type="molecule type" value="Genomic_DNA"/>
</dbReference>
<evidence type="ECO:0000259" key="3">
    <source>
        <dbReference type="Pfam" id="PF24481"/>
    </source>
</evidence>
<name>A0A1W2B8J9_9BACT</name>